<proteinExistence type="predicted"/>
<evidence type="ECO:0000313" key="3">
    <source>
        <dbReference type="Proteomes" id="UP000622475"/>
    </source>
</evidence>
<keyword evidence="3" id="KW-1185">Reference proteome</keyword>
<dbReference type="Pfam" id="PF11751">
    <property type="entry name" value="PorP_SprF"/>
    <property type="match status" value="1"/>
</dbReference>
<organism evidence="2 3">
    <name type="scientific">Mucilaginibacter myungsuensis</name>
    <dbReference type="NCBI Taxonomy" id="649104"/>
    <lineage>
        <taxon>Bacteria</taxon>
        <taxon>Pseudomonadati</taxon>
        <taxon>Bacteroidota</taxon>
        <taxon>Sphingobacteriia</taxon>
        <taxon>Sphingobacteriales</taxon>
        <taxon>Sphingobacteriaceae</taxon>
        <taxon>Mucilaginibacter</taxon>
    </lineage>
</organism>
<gene>
    <name evidence="2" type="ORF">IRJ16_03145</name>
</gene>
<feature type="signal peptide" evidence="1">
    <location>
        <begin position="1"/>
        <end position="22"/>
    </location>
</feature>
<dbReference type="NCBIfam" id="TIGR03519">
    <property type="entry name" value="T9SS_PorP_fam"/>
    <property type="match status" value="1"/>
</dbReference>
<reference evidence="2" key="1">
    <citation type="submission" date="2020-10" db="EMBL/GenBank/DDBJ databases">
        <title>Mucilaginibacter mali sp. nov., isolated from rhizosphere soil of apple orchard.</title>
        <authorList>
            <person name="Lee J.-S."/>
            <person name="Kim H.S."/>
            <person name="Kim J.-S."/>
        </authorList>
    </citation>
    <scope>NUCLEOTIDE SEQUENCE</scope>
    <source>
        <strain evidence="2">KCTC 22746</strain>
    </source>
</reference>
<dbReference type="RefSeq" id="WP_194110055.1">
    <property type="nucleotide sequence ID" value="NZ_JADFFL010000001.1"/>
</dbReference>
<accession>A0A929KTG7</accession>
<comment type="caution">
    <text evidence="2">The sequence shown here is derived from an EMBL/GenBank/DDBJ whole genome shotgun (WGS) entry which is preliminary data.</text>
</comment>
<dbReference type="Proteomes" id="UP000622475">
    <property type="component" value="Unassembled WGS sequence"/>
</dbReference>
<evidence type="ECO:0000313" key="2">
    <source>
        <dbReference type="EMBL" id="MBE9660867.1"/>
    </source>
</evidence>
<dbReference type="AlphaFoldDB" id="A0A929KTG7"/>
<protein>
    <submittedName>
        <fullName evidence="2">PorP/SprF family type IX secretion system membrane protein</fullName>
    </submittedName>
</protein>
<evidence type="ECO:0000256" key="1">
    <source>
        <dbReference type="SAM" id="SignalP"/>
    </source>
</evidence>
<dbReference type="EMBL" id="JADFFL010000001">
    <property type="protein sequence ID" value="MBE9660867.1"/>
    <property type="molecule type" value="Genomic_DNA"/>
</dbReference>
<sequence length="331" mass="35735">MKNKIMMIALLLLMGAAGRVKAQVDPHFSQYYAYPLWLNPALTGVMNGDLRVGGNYKNQWANVGNGYKTGAISADMRPTDKIGVGLTILNQAAGDAGYNYFSALGSFGYSIAVSADGNQKLSFGVQAGIINRSFDMSKLQFGSQYDPVNGYNPMLPSFEGLSSSNTTVFDANAGVFYYDGDPLKTVNLFGGASVSHLSRPRDPFTTTADGKLPIRFALHGGVRIKAAQNIDLTPNAIFIDQRTAQIKGLGLYSEFKMQNDNGLIAGAMYRFKDAAIANVGYRFNNAIVGVSYDFNTSSFSRATAGAGGLELSISYVFRRHLSEPEPICPRL</sequence>
<dbReference type="InterPro" id="IPR019861">
    <property type="entry name" value="PorP/SprF_Bacteroidetes"/>
</dbReference>
<name>A0A929KTG7_9SPHI</name>
<keyword evidence="1" id="KW-0732">Signal</keyword>
<feature type="chain" id="PRO_5036674593" evidence="1">
    <location>
        <begin position="23"/>
        <end position="331"/>
    </location>
</feature>